<keyword evidence="9" id="KW-1185">Reference proteome</keyword>
<dbReference type="AlphaFoldDB" id="A0A5J9UAS9"/>
<comment type="caution">
    <text evidence="6">Lacks conserved residue(s) required for the propagation of feature annotation.</text>
</comment>
<evidence type="ECO:0000313" key="9">
    <source>
        <dbReference type="Proteomes" id="UP000324897"/>
    </source>
</evidence>
<keyword evidence="5 6" id="KW-0472">Membrane</keyword>
<comment type="similarity">
    <text evidence="2 6">Belongs to the drug/metabolite transporter (DMT) superfamily. Plant drug/metabolite exporter (P-DME) (TC 2.A.7.4) family.</text>
</comment>
<evidence type="ECO:0000256" key="6">
    <source>
        <dbReference type="RuleBase" id="RU363077"/>
    </source>
</evidence>
<evidence type="ECO:0000256" key="3">
    <source>
        <dbReference type="ARBA" id="ARBA00022692"/>
    </source>
</evidence>
<accession>A0A5J9UAS9</accession>
<evidence type="ECO:0000256" key="4">
    <source>
        <dbReference type="ARBA" id="ARBA00022989"/>
    </source>
</evidence>
<dbReference type="Proteomes" id="UP000324897">
    <property type="component" value="Chromosome 7"/>
</dbReference>
<dbReference type="GO" id="GO:0022857">
    <property type="term" value="F:transmembrane transporter activity"/>
    <property type="evidence" value="ECO:0007669"/>
    <property type="project" value="InterPro"/>
</dbReference>
<feature type="non-terminal residue" evidence="8">
    <location>
        <position position="1"/>
    </location>
</feature>
<name>A0A5J9UAS9_9POAL</name>
<evidence type="ECO:0000256" key="1">
    <source>
        <dbReference type="ARBA" id="ARBA00004141"/>
    </source>
</evidence>
<comment type="caution">
    <text evidence="8">The sequence shown here is derived from an EMBL/GenBank/DDBJ whole genome shotgun (WGS) entry which is preliminary data.</text>
</comment>
<comment type="subcellular location">
    <subcellularLocation>
        <location evidence="1 6">Membrane</location>
        <topology evidence="1 6">Multi-pass membrane protein</topology>
    </subcellularLocation>
</comment>
<evidence type="ECO:0000256" key="2">
    <source>
        <dbReference type="ARBA" id="ARBA00007635"/>
    </source>
</evidence>
<keyword evidence="4 6" id="KW-1133">Transmembrane helix</keyword>
<keyword evidence="3 6" id="KW-0812">Transmembrane</keyword>
<sequence length="200" mass="22022">MLTCLVGSIQSFVVGICLNHDRATWTLKWDLQLLIVVYSGVLNTGVAFVLISWAISRRGPIYPPMFNSLSLIVATVLDSLLLGTNIYVGSVLGTLLIVVGLYAFLWGKDKETKIPASAATAQVKQELQGDDLFRIYLDFDMAEFGLVYGPRSTGILRRKYTVVYEFGLVTESSTLHKVHLELSLSISPLAFIVRSSSSPM</sequence>
<gene>
    <name evidence="8" type="ORF">EJB05_36495</name>
</gene>
<dbReference type="InterPro" id="IPR037185">
    <property type="entry name" value="EmrE-like"/>
</dbReference>
<evidence type="ECO:0000259" key="7">
    <source>
        <dbReference type="Pfam" id="PF00892"/>
    </source>
</evidence>
<dbReference type="EMBL" id="RWGY01000029">
    <property type="protein sequence ID" value="TVU20291.1"/>
    <property type="molecule type" value="Genomic_DNA"/>
</dbReference>
<dbReference type="InterPro" id="IPR000620">
    <property type="entry name" value="EamA_dom"/>
</dbReference>
<feature type="transmembrane region" description="Helical" evidence="6">
    <location>
        <begin position="86"/>
        <end position="105"/>
    </location>
</feature>
<proteinExistence type="inferred from homology"/>
<dbReference type="Pfam" id="PF00892">
    <property type="entry name" value="EamA"/>
    <property type="match status" value="1"/>
</dbReference>
<protein>
    <recommendedName>
        <fullName evidence="6">WAT1-related protein</fullName>
    </recommendedName>
</protein>
<feature type="transmembrane region" description="Helical" evidence="6">
    <location>
        <begin position="31"/>
        <end position="54"/>
    </location>
</feature>
<dbReference type="OrthoDB" id="1728340at2759"/>
<feature type="domain" description="EamA" evidence="7">
    <location>
        <begin position="2"/>
        <end position="104"/>
    </location>
</feature>
<dbReference type="InterPro" id="IPR030184">
    <property type="entry name" value="WAT1-related"/>
</dbReference>
<evidence type="ECO:0000313" key="8">
    <source>
        <dbReference type="EMBL" id="TVU20291.1"/>
    </source>
</evidence>
<evidence type="ECO:0000256" key="5">
    <source>
        <dbReference type="ARBA" id="ARBA00023136"/>
    </source>
</evidence>
<dbReference type="PANTHER" id="PTHR31218">
    <property type="entry name" value="WAT1-RELATED PROTEIN"/>
    <property type="match status" value="1"/>
</dbReference>
<dbReference type="GO" id="GO:0016020">
    <property type="term" value="C:membrane"/>
    <property type="evidence" value="ECO:0007669"/>
    <property type="project" value="UniProtKB-SubCell"/>
</dbReference>
<dbReference type="SUPFAM" id="SSF103481">
    <property type="entry name" value="Multidrug resistance efflux transporter EmrE"/>
    <property type="match status" value="1"/>
</dbReference>
<reference evidence="8 9" key="1">
    <citation type="journal article" date="2019" name="Sci. Rep.">
        <title>A high-quality genome of Eragrostis curvula grass provides insights into Poaceae evolution and supports new strategies to enhance forage quality.</title>
        <authorList>
            <person name="Carballo J."/>
            <person name="Santos B.A.C.M."/>
            <person name="Zappacosta D."/>
            <person name="Garbus I."/>
            <person name="Selva J.P."/>
            <person name="Gallo C.A."/>
            <person name="Diaz A."/>
            <person name="Albertini E."/>
            <person name="Caccamo M."/>
            <person name="Echenique V."/>
        </authorList>
    </citation>
    <scope>NUCLEOTIDE SEQUENCE [LARGE SCALE GENOMIC DNA]</scope>
    <source>
        <strain evidence="9">cv. Victoria</strain>
        <tissue evidence="8">Leaf</tissue>
    </source>
</reference>
<organism evidence="8 9">
    <name type="scientific">Eragrostis curvula</name>
    <name type="common">weeping love grass</name>
    <dbReference type="NCBI Taxonomy" id="38414"/>
    <lineage>
        <taxon>Eukaryota</taxon>
        <taxon>Viridiplantae</taxon>
        <taxon>Streptophyta</taxon>
        <taxon>Embryophyta</taxon>
        <taxon>Tracheophyta</taxon>
        <taxon>Spermatophyta</taxon>
        <taxon>Magnoliopsida</taxon>
        <taxon>Liliopsida</taxon>
        <taxon>Poales</taxon>
        <taxon>Poaceae</taxon>
        <taxon>PACMAD clade</taxon>
        <taxon>Chloridoideae</taxon>
        <taxon>Eragrostideae</taxon>
        <taxon>Eragrostidinae</taxon>
        <taxon>Eragrostis</taxon>
    </lineage>
</organism>
<dbReference type="Gramene" id="TVU20291">
    <property type="protein sequence ID" value="TVU20291"/>
    <property type="gene ID" value="EJB05_36495"/>
</dbReference>